<reference evidence="1" key="2">
    <citation type="submission" date="2020-11" db="EMBL/GenBank/DDBJ databases">
        <authorList>
            <person name="McCartney M.A."/>
            <person name="Auch B."/>
            <person name="Kono T."/>
            <person name="Mallez S."/>
            <person name="Becker A."/>
            <person name="Gohl D.M."/>
            <person name="Silverstein K.A.T."/>
            <person name="Koren S."/>
            <person name="Bechman K.B."/>
            <person name="Herman A."/>
            <person name="Abrahante J.E."/>
            <person name="Garbe J."/>
        </authorList>
    </citation>
    <scope>NUCLEOTIDE SEQUENCE</scope>
    <source>
        <strain evidence="1">Duluth1</strain>
        <tissue evidence="1">Whole animal</tissue>
    </source>
</reference>
<comment type="caution">
    <text evidence="1">The sequence shown here is derived from an EMBL/GenBank/DDBJ whole genome shotgun (WGS) entry which is preliminary data.</text>
</comment>
<keyword evidence="2" id="KW-1185">Reference proteome</keyword>
<reference evidence="1" key="1">
    <citation type="journal article" date="2019" name="bioRxiv">
        <title>The Genome of the Zebra Mussel, Dreissena polymorpha: A Resource for Invasive Species Research.</title>
        <authorList>
            <person name="McCartney M.A."/>
            <person name="Auch B."/>
            <person name="Kono T."/>
            <person name="Mallez S."/>
            <person name="Zhang Y."/>
            <person name="Obille A."/>
            <person name="Becker A."/>
            <person name="Abrahante J.E."/>
            <person name="Garbe J."/>
            <person name="Badalamenti J.P."/>
            <person name="Herman A."/>
            <person name="Mangelson H."/>
            <person name="Liachko I."/>
            <person name="Sullivan S."/>
            <person name="Sone E.D."/>
            <person name="Koren S."/>
            <person name="Silverstein K.A.T."/>
            <person name="Beckman K.B."/>
            <person name="Gohl D.M."/>
        </authorList>
    </citation>
    <scope>NUCLEOTIDE SEQUENCE</scope>
    <source>
        <strain evidence="1">Duluth1</strain>
        <tissue evidence="1">Whole animal</tissue>
    </source>
</reference>
<proteinExistence type="predicted"/>
<evidence type="ECO:0000313" key="2">
    <source>
        <dbReference type="Proteomes" id="UP000828390"/>
    </source>
</evidence>
<organism evidence="1 2">
    <name type="scientific">Dreissena polymorpha</name>
    <name type="common">Zebra mussel</name>
    <name type="synonym">Mytilus polymorpha</name>
    <dbReference type="NCBI Taxonomy" id="45954"/>
    <lineage>
        <taxon>Eukaryota</taxon>
        <taxon>Metazoa</taxon>
        <taxon>Spiralia</taxon>
        <taxon>Lophotrochozoa</taxon>
        <taxon>Mollusca</taxon>
        <taxon>Bivalvia</taxon>
        <taxon>Autobranchia</taxon>
        <taxon>Heteroconchia</taxon>
        <taxon>Euheterodonta</taxon>
        <taxon>Imparidentia</taxon>
        <taxon>Neoheterodontei</taxon>
        <taxon>Myida</taxon>
        <taxon>Dreissenoidea</taxon>
        <taxon>Dreissenidae</taxon>
        <taxon>Dreissena</taxon>
    </lineage>
</organism>
<sequence>MTTNLSMSQSIGKYIEVTLHEKLLWNSHVGLQRANNSLSFLRKNISNYPTDVKD</sequence>
<dbReference type="AlphaFoldDB" id="A0A9D4ILX3"/>
<dbReference type="Proteomes" id="UP000828390">
    <property type="component" value="Unassembled WGS sequence"/>
</dbReference>
<accession>A0A9D4ILX3</accession>
<evidence type="ECO:0000313" key="1">
    <source>
        <dbReference type="EMBL" id="KAH3780546.1"/>
    </source>
</evidence>
<name>A0A9D4ILX3_DREPO</name>
<dbReference type="EMBL" id="JAIWYP010000008">
    <property type="protein sequence ID" value="KAH3780546.1"/>
    <property type="molecule type" value="Genomic_DNA"/>
</dbReference>
<gene>
    <name evidence="1" type="ORF">DPMN_158363</name>
</gene>
<protein>
    <submittedName>
        <fullName evidence="1">Uncharacterized protein</fullName>
    </submittedName>
</protein>